<organism evidence="1 2">
    <name type="scientific">Hypholoma sublateritium (strain FD-334 SS-4)</name>
    <dbReference type="NCBI Taxonomy" id="945553"/>
    <lineage>
        <taxon>Eukaryota</taxon>
        <taxon>Fungi</taxon>
        <taxon>Dikarya</taxon>
        <taxon>Basidiomycota</taxon>
        <taxon>Agaricomycotina</taxon>
        <taxon>Agaricomycetes</taxon>
        <taxon>Agaricomycetidae</taxon>
        <taxon>Agaricales</taxon>
        <taxon>Agaricineae</taxon>
        <taxon>Strophariaceae</taxon>
        <taxon>Hypholoma</taxon>
    </lineage>
</organism>
<proteinExistence type="predicted"/>
<keyword evidence="2" id="KW-1185">Reference proteome</keyword>
<dbReference type="Proteomes" id="UP000054270">
    <property type="component" value="Unassembled WGS sequence"/>
</dbReference>
<protein>
    <submittedName>
        <fullName evidence="1">Uncharacterized protein</fullName>
    </submittedName>
</protein>
<dbReference type="AlphaFoldDB" id="A0A0D2NL26"/>
<gene>
    <name evidence="1" type="ORF">HYPSUDRAFT_1026271</name>
</gene>
<evidence type="ECO:0000313" key="1">
    <source>
        <dbReference type="EMBL" id="KJA17291.1"/>
    </source>
</evidence>
<sequence>MSARSAVIPFPIKRPAAYWPRRNIHSPPRPVRCMSIHTASANGDRRLRCTYAPQATHILAHPPPTDFSVADFPAQHRPHRLYPS</sequence>
<reference evidence="2" key="1">
    <citation type="submission" date="2014-04" db="EMBL/GenBank/DDBJ databases">
        <title>Evolutionary Origins and Diversification of the Mycorrhizal Mutualists.</title>
        <authorList>
            <consortium name="DOE Joint Genome Institute"/>
            <consortium name="Mycorrhizal Genomics Consortium"/>
            <person name="Kohler A."/>
            <person name="Kuo A."/>
            <person name="Nagy L.G."/>
            <person name="Floudas D."/>
            <person name="Copeland A."/>
            <person name="Barry K.W."/>
            <person name="Cichocki N."/>
            <person name="Veneault-Fourrey C."/>
            <person name="LaButti K."/>
            <person name="Lindquist E.A."/>
            <person name="Lipzen A."/>
            <person name="Lundell T."/>
            <person name="Morin E."/>
            <person name="Murat C."/>
            <person name="Riley R."/>
            <person name="Ohm R."/>
            <person name="Sun H."/>
            <person name="Tunlid A."/>
            <person name="Henrissat B."/>
            <person name="Grigoriev I.V."/>
            <person name="Hibbett D.S."/>
            <person name="Martin F."/>
        </authorList>
    </citation>
    <scope>NUCLEOTIDE SEQUENCE [LARGE SCALE GENOMIC DNA]</scope>
    <source>
        <strain evidence="2">FD-334 SS-4</strain>
    </source>
</reference>
<accession>A0A0D2NL26</accession>
<dbReference type="EMBL" id="KN817606">
    <property type="protein sequence ID" value="KJA17291.1"/>
    <property type="molecule type" value="Genomic_DNA"/>
</dbReference>
<evidence type="ECO:0000313" key="2">
    <source>
        <dbReference type="Proteomes" id="UP000054270"/>
    </source>
</evidence>
<name>A0A0D2NL26_HYPSF</name>